<comment type="caution">
    <text evidence="1">The sequence shown here is derived from an EMBL/GenBank/DDBJ whole genome shotgun (WGS) entry which is preliminary data.</text>
</comment>
<sequence length="84" mass="9614">MMTVPESTNDRKLFLSPRLHNSPVCYWQGRAEFRPLIKCSPVRLVVIGNRDTIILTPPLHHERGLGGVEWMKILHLISTLGKKN</sequence>
<dbReference type="Proteomes" id="UP001054945">
    <property type="component" value="Unassembled WGS sequence"/>
</dbReference>
<evidence type="ECO:0000313" key="2">
    <source>
        <dbReference type="Proteomes" id="UP001054945"/>
    </source>
</evidence>
<evidence type="ECO:0000313" key="1">
    <source>
        <dbReference type="EMBL" id="GIY04639.1"/>
    </source>
</evidence>
<accession>A0AAV4Q5L0</accession>
<protein>
    <submittedName>
        <fullName evidence="1">Uncharacterized protein</fullName>
    </submittedName>
</protein>
<name>A0AAV4Q5L0_CAEEX</name>
<proteinExistence type="predicted"/>
<dbReference type="AlphaFoldDB" id="A0AAV4Q5L0"/>
<keyword evidence="2" id="KW-1185">Reference proteome</keyword>
<dbReference type="EMBL" id="BPLR01005738">
    <property type="protein sequence ID" value="GIY04639.1"/>
    <property type="molecule type" value="Genomic_DNA"/>
</dbReference>
<organism evidence="1 2">
    <name type="scientific">Caerostris extrusa</name>
    <name type="common">Bark spider</name>
    <name type="synonym">Caerostris bankana</name>
    <dbReference type="NCBI Taxonomy" id="172846"/>
    <lineage>
        <taxon>Eukaryota</taxon>
        <taxon>Metazoa</taxon>
        <taxon>Ecdysozoa</taxon>
        <taxon>Arthropoda</taxon>
        <taxon>Chelicerata</taxon>
        <taxon>Arachnida</taxon>
        <taxon>Araneae</taxon>
        <taxon>Araneomorphae</taxon>
        <taxon>Entelegynae</taxon>
        <taxon>Araneoidea</taxon>
        <taxon>Araneidae</taxon>
        <taxon>Caerostris</taxon>
    </lineage>
</organism>
<reference evidence="1 2" key="1">
    <citation type="submission" date="2021-06" db="EMBL/GenBank/DDBJ databases">
        <title>Caerostris extrusa draft genome.</title>
        <authorList>
            <person name="Kono N."/>
            <person name="Arakawa K."/>
        </authorList>
    </citation>
    <scope>NUCLEOTIDE SEQUENCE [LARGE SCALE GENOMIC DNA]</scope>
</reference>
<gene>
    <name evidence="1" type="ORF">CEXT_542861</name>
</gene>